<dbReference type="EMBL" id="VFMO01000001">
    <property type="protein sequence ID" value="TQJ12735.1"/>
    <property type="molecule type" value="Genomic_DNA"/>
</dbReference>
<evidence type="ECO:0000256" key="1">
    <source>
        <dbReference type="SAM" id="MobiDB-lite"/>
    </source>
</evidence>
<name>A0A542EBQ8_9MICO</name>
<feature type="compositionally biased region" description="Acidic residues" evidence="1">
    <location>
        <begin position="225"/>
        <end position="247"/>
    </location>
</feature>
<keyword evidence="3" id="KW-1185">Reference proteome</keyword>
<organism evidence="2 3">
    <name type="scientific">Yimella lutea</name>
    <dbReference type="NCBI Taxonomy" id="587872"/>
    <lineage>
        <taxon>Bacteria</taxon>
        <taxon>Bacillati</taxon>
        <taxon>Actinomycetota</taxon>
        <taxon>Actinomycetes</taxon>
        <taxon>Micrococcales</taxon>
        <taxon>Dermacoccaceae</taxon>
        <taxon>Yimella</taxon>
    </lineage>
</organism>
<reference evidence="2 3" key="1">
    <citation type="submission" date="2019-06" db="EMBL/GenBank/DDBJ databases">
        <title>Sequencing the genomes of 1000 actinobacteria strains.</title>
        <authorList>
            <person name="Klenk H.-P."/>
        </authorList>
    </citation>
    <scope>NUCLEOTIDE SEQUENCE [LARGE SCALE GENOMIC DNA]</scope>
    <source>
        <strain evidence="2 3">DSM 19828</strain>
    </source>
</reference>
<sequence>MDDAPTLHAAIDELYSGDPAEFIATRKRLVAQIRKAGDKEVAKTVGGLRRPSVAADAVNHLARQEDPPNIPALRELGERMREAQGRMDAATLKKLGAERSELIAQLLADAEPHGAGTASAKDQLTQTFTAALASQKAEDAVCSGNLVNPLSYSGFGDVEVDEAVAVPLRELQQARLAEIAERDAARAERPLRSVRSDEPAEPEDHPDEAPAADEPTHEEPAQDAPTEEAPDDAELSDGPEETPDEEAEKPTEPAKPAEKEPVSSEDAQRVVEQLKDLEHRTQEAVDAAREALAAAKSHAAAVTKARQDAEDLLDSLG</sequence>
<dbReference type="OrthoDB" id="3541690at2"/>
<feature type="compositionally biased region" description="Basic and acidic residues" evidence="1">
    <location>
        <begin position="181"/>
        <end position="198"/>
    </location>
</feature>
<proteinExistence type="predicted"/>
<evidence type="ECO:0000313" key="3">
    <source>
        <dbReference type="Proteomes" id="UP000320806"/>
    </source>
</evidence>
<dbReference type="RefSeq" id="WP_141927064.1">
    <property type="nucleotide sequence ID" value="NZ_BAABCI010000004.1"/>
</dbReference>
<feature type="region of interest" description="Disordered" evidence="1">
    <location>
        <begin position="181"/>
        <end position="274"/>
    </location>
</feature>
<dbReference type="Proteomes" id="UP000320806">
    <property type="component" value="Unassembled WGS sequence"/>
</dbReference>
<feature type="compositionally biased region" description="Basic and acidic residues" evidence="1">
    <location>
        <begin position="248"/>
        <end position="274"/>
    </location>
</feature>
<evidence type="ECO:0000313" key="2">
    <source>
        <dbReference type="EMBL" id="TQJ12735.1"/>
    </source>
</evidence>
<accession>A0A542EBQ8</accession>
<comment type="caution">
    <text evidence="2">The sequence shown here is derived from an EMBL/GenBank/DDBJ whole genome shotgun (WGS) entry which is preliminary data.</text>
</comment>
<dbReference type="AlphaFoldDB" id="A0A542EBQ8"/>
<protein>
    <submittedName>
        <fullName evidence="2">Uncharacterized protein</fullName>
    </submittedName>
</protein>
<gene>
    <name evidence="2" type="ORF">FB459_0097</name>
</gene>